<evidence type="ECO:0000256" key="1">
    <source>
        <dbReference type="SAM" id="SignalP"/>
    </source>
</evidence>
<organism evidence="2 3">
    <name type="scientific">Rathayibacter festucae DSM 15932</name>
    <dbReference type="NCBI Taxonomy" id="1328866"/>
    <lineage>
        <taxon>Bacteria</taxon>
        <taxon>Bacillati</taxon>
        <taxon>Actinomycetota</taxon>
        <taxon>Actinomycetes</taxon>
        <taxon>Micrococcales</taxon>
        <taxon>Microbacteriaceae</taxon>
        <taxon>Rathayibacter</taxon>
    </lineage>
</organism>
<reference evidence="2 3" key="1">
    <citation type="submission" date="2018-03" db="EMBL/GenBank/DDBJ databases">
        <title>Bacteriophage NCPPB3778 and a type I-E CRISPR drive the evolution of the US Biological Select Agent, Rathayibacter toxicus.</title>
        <authorList>
            <person name="Davis E.W.II."/>
            <person name="Tabima J.F."/>
            <person name="Weisberg A.J."/>
            <person name="Dantas Lopes L."/>
            <person name="Wiseman M.S."/>
            <person name="Wiseman M.S."/>
            <person name="Pupko T."/>
            <person name="Belcher M.S."/>
            <person name="Sechler A.J."/>
            <person name="Tancos M.A."/>
            <person name="Schroeder B.K."/>
            <person name="Murray T.D."/>
            <person name="Luster D.G."/>
            <person name="Schneider W.L."/>
            <person name="Rogers E."/>
            <person name="Andreote F.D."/>
            <person name="Grunwald N.J."/>
            <person name="Putnam M.L."/>
            <person name="Chang J.H."/>
        </authorList>
    </citation>
    <scope>NUCLEOTIDE SEQUENCE [LARGE SCALE GENOMIC DNA]</scope>
    <source>
        <strain evidence="2 3">DSM 15932</strain>
    </source>
</reference>
<dbReference type="Proteomes" id="UP000285317">
    <property type="component" value="Chromosome"/>
</dbReference>
<feature type="signal peptide" evidence="1">
    <location>
        <begin position="1"/>
        <end position="28"/>
    </location>
</feature>
<name>A0A3T0SYF8_9MICO</name>
<dbReference type="AlphaFoldDB" id="A0A3T0SYF8"/>
<sequence length="324" mass="33414">MTRRLAPVLASALLGLVLAGCASSPTPASTPDASAAPSAGDLVAAAVDVRFTGDAMRLCPFDGDPGFTMGPSPCEDGLSLTGIAPDDLRSQSAAQGFRPRTEDGVETIPAYVVGRLSGRSFDFVSADGERYVPVGSSTPTAAPTPAPSFATDEEKIAYSDAQPVPQPEGCTAPAGGWRSMAALGLHEAAAYQQAHPRAVLGNAQTFVDHSTQIALLSVAADADPAVVAADLATAYPGALCVLQTDITADDLDRAQVDPVLAAAETVLSSSLWQPSETSGDDPDPVFTVRMTVLTDEAIERAAEYPDGLVELQAWFEPVVDRDAS</sequence>
<keyword evidence="1" id="KW-0732">Signal</keyword>
<gene>
    <name evidence="2" type="ORF">C1I64_04440</name>
</gene>
<evidence type="ECO:0000313" key="3">
    <source>
        <dbReference type="Proteomes" id="UP000285317"/>
    </source>
</evidence>
<dbReference type="EMBL" id="CP028137">
    <property type="protein sequence ID" value="AZZ51360.1"/>
    <property type="molecule type" value="Genomic_DNA"/>
</dbReference>
<feature type="chain" id="PRO_5039671038" evidence="1">
    <location>
        <begin position="29"/>
        <end position="324"/>
    </location>
</feature>
<dbReference type="PROSITE" id="PS51257">
    <property type="entry name" value="PROKAR_LIPOPROTEIN"/>
    <property type="match status" value="1"/>
</dbReference>
<dbReference type="RefSeq" id="WP_127886322.1">
    <property type="nucleotide sequence ID" value="NZ_CP028137.1"/>
</dbReference>
<dbReference type="KEGG" id="rfs:C1I64_04440"/>
<proteinExistence type="predicted"/>
<protein>
    <submittedName>
        <fullName evidence="2">Uncharacterized protein</fullName>
    </submittedName>
</protein>
<evidence type="ECO:0000313" key="2">
    <source>
        <dbReference type="EMBL" id="AZZ51360.1"/>
    </source>
</evidence>
<accession>A0A3T0SYF8</accession>